<sequence>MKGNKKRHGKKSYSFRRRKARTRTSSSVSSEATCYMVPSSNKQHSRRSSTISSLSTPSFSRSSSIRKKGTRNDFLPALELRSEGKLKSIAFYIDSREEMVRHMFASLRRGELNELLSENLKKLEESELRYLCVNELNGMSKKNICAILKGKDFAESSESEEEKSETVVVNANMKTSKAEIAIADSTTEMIAPNLSCVFHSVDTSSTAASSSTTNASEVHFAAVENISSTKIHQENETVVHSDFPVAHRTSFLSKQRSEDSFSASDQIAVITTTENDDELEDGEVVSDEERSSNLHMDAILIKDQNCSQHLTTNRDPFVVSPHNSSSASILKNSGHSGSSTNKVREERRLRMLELELRARAIEALIKRSDNNS</sequence>
<feature type="compositionally biased region" description="Basic residues" evidence="1">
    <location>
        <begin position="1"/>
        <end position="22"/>
    </location>
</feature>
<keyword evidence="3" id="KW-1185">Reference proteome</keyword>
<dbReference type="EMBL" id="UYRX01000010">
    <property type="protein sequence ID" value="VDK68424.1"/>
    <property type="molecule type" value="Genomic_DNA"/>
</dbReference>
<dbReference type="STRING" id="42156.A0A3P6TQ03"/>
<accession>A0A3P6TQ03</accession>
<evidence type="ECO:0000256" key="1">
    <source>
        <dbReference type="SAM" id="MobiDB-lite"/>
    </source>
</evidence>
<proteinExistence type="predicted"/>
<dbReference type="Proteomes" id="UP000277928">
    <property type="component" value="Unassembled WGS sequence"/>
</dbReference>
<evidence type="ECO:0000313" key="2">
    <source>
        <dbReference type="EMBL" id="VDK68424.1"/>
    </source>
</evidence>
<gene>
    <name evidence="2" type="ORF">NLS_LOCUS426</name>
</gene>
<dbReference type="InterPro" id="IPR038991">
    <property type="entry name" value="CAAP1"/>
</dbReference>
<dbReference type="OrthoDB" id="10064012at2759"/>
<feature type="region of interest" description="Disordered" evidence="1">
    <location>
        <begin position="1"/>
        <end position="67"/>
    </location>
</feature>
<dbReference type="PANTHER" id="PTHR14740">
    <property type="entry name" value="CASPASE ACTIVITY AND APOPTOSIS INHIBITOR 1"/>
    <property type="match status" value="1"/>
</dbReference>
<organism evidence="2 3">
    <name type="scientific">Litomosoides sigmodontis</name>
    <name type="common">Filarial nematode worm</name>
    <dbReference type="NCBI Taxonomy" id="42156"/>
    <lineage>
        <taxon>Eukaryota</taxon>
        <taxon>Metazoa</taxon>
        <taxon>Ecdysozoa</taxon>
        <taxon>Nematoda</taxon>
        <taxon>Chromadorea</taxon>
        <taxon>Rhabditida</taxon>
        <taxon>Spirurina</taxon>
        <taxon>Spiruromorpha</taxon>
        <taxon>Filarioidea</taxon>
        <taxon>Onchocercidae</taxon>
        <taxon>Litomosoides</taxon>
    </lineage>
</organism>
<dbReference type="OMA" id="QVPEKKD"/>
<reference evidence="2 3" key="1">
    <citation type="submission" date="2018-08" db="EMBL/GenBank/DDBJ databases">
        <authorList>
            <person name="Laetsch R D."/>
            <person name="Stevens L."/>
            <person name="Kumar S."/>
            <person name="Blaxter L. M."/>
        </authorList>
    </citation>
    <scope>NUCLEOTIDE SEQUENCE [LARGE SCALE GENOMIC DNA]</scope>
</reference>
<name>A0A3P6TQ03_LITSI</name>
<evidence type="ECO:0000313" key="3">
    <source>
        <dbReference type="Proteomes" id="UP000277928"/>
    </source>
</evidence>
<dbReference type="PANTHER" id="PTHR14740:SF3">
    <property type="entry name" value="CASPASE ACTIVITY AND APOPTOSIS INHIBITOR 1"/>
    <property type="match status" value="1"/>
</dbReference>
<dbReference type="GO" id="GO:0042981">
    <property type="term" value="P:regulation of apoptotic process"/>
    <property type="evidence" value="ECO:0007669"/>
    <property type="project" value="InterPro"/>
</dbReference>
<feature type="compositionally biased region" description="Low complexity" evidence="1">
    <location>
        <begin position="48"/>
        <end position="63"/>
    </location>
</feature>
<dbReference type="Pfam" id="PF15335">
    <property type="entry name" value="CAAP1"/>
    <property type="match status" value="1"/>
</dbReference>
<protein>
    <submittedName>
        <fullName evidence="2">Uncharacterized protein</fullName>
    </submittedName>
</protein>
<feature type="compositionally biased region" description="Polar residues" evidence="1">
    <location>
        <begin position="321"/>
        <end position="341"/>
    </location>
</feature>
<dbReference type="AlphaFoldDB" id="A0A3P6TQ03"/>
<feature type="region of interest" description="Disordered" evidence="1">
    <location>
        <begin position="313"/>
        <end position="344"/>
    </location>
</feature>